<evidence type="ECO:0000256" key="1">
    <source>
        <dbReference type="SAM" id="Phobius"/>
    </source>
</evidence>
<dbReference type="AlphaFoldDB" id="G9PG09"/>
<dbReference type="HOGENOM" id="CLU_671996_0_0_11"/>
<organism evidence="2 3">
    <name type="scientific">Actinomyces graevenitzii C83</name>
    <dbReference type="NCBI Taxonomy" id="435830"/>
    <lineage>
        <taxon>Bacteria</taxon>
        <taxon>Bacillati</taxon>
        <taxon>Actinomycetota</taxon>
        <taxon>Actinomycetes</taxon>
        <taxon>Actinomycetales</taxon>
        <taxon>Actinomycetaceae</taxon>
        <taxon>Actinomyces</taxon>
    </lineage>
</organism>
<dbReference type="EMBL" id="ACRN01000008">
    <property type="protein sequence ID" value="EHM88154.1"/>
    <property type="molecule type" value="Genomic_DNA"/>
</dbReference>
<name>G9PG09_9ACTO</name>
<feature type="transmembrane region" description="Helical" evidence="1">
    <location>
        <begin position="386"/>
        <end position="406"/>
    </location>
</feature>
<gene>
    <name evidence="2" type="ORF">HMPREF0045_01265</name>
</gene>
<keyword evidence="1" id="KW-1133">Transmembrane helix</keyword>
<keyword evidence="1" id="KW-0472">Membrane</keyword>
<dbReference type="STRING" id="435830.HMPREF0045_01265"/>
<sequence>MFRRFKTDIFRADVGIAFAGGAGADKSDVGAAALVRAVTRIFTGLIACLLLLSSGASAATFTVATAPGVAGDKTSARAQNWAGAGAVASANTTSKCGTGTKTRIKPLILVVTSGITWQNLQSQDSDTKNYLMGYPATPMNLVVRGHKDGANFDEQLAMLFSGRRDKFTRKYRDDDIINSPLAKTLKAAGCTFAVDPALPDREYYTDARPGQLPDARPGQLSRSDLADVTVVKATHDKADKVVSKLRQLKECYGSSVDIMTISITTENGISDDDRLYLALIPSLRDANAAGEKVRVPSTHQNNLVQLIDIPTTIAARYGAKAPEGASGQALIQNPQTINKPVFVGERVEQAQNSSDNPATTKVTSARQDLINSLINQNNHAHASRAVMVYNTIIIVVFTLAVVWLWWRKC</sequence>
<dbReference type="RefSeq" id="WP_005986647.1">
    <property type="nucleotide sequence ID" value="NZ_JH470338.1"/>
</dbReference>
<keyword evidence="1" id="KW-0812">Transmembrane</keyword>
<dbReference type="Proteomes" id="UP000003822">
    <property type="component" value="Unassembled WGS sequence"/>
</dbReference>
<evidence type="ECO:0000313" key="2">
    <source>
        <dbReference type="EMBL" id="EHM88154.1"/>
    </source>
</evidence>
<keyword evidence="3" id="KW-1185">Reference proteome</keyword>
<accession>G9PG09</accession>
<evidence type="ECO:0000313" key="3">
    <source>
        <dbReference type="Proteomes" id="UP000003822"/>
    </source>
</evidence>
<protein>
    <submittedName>
        <fullName evidence="2">Uncharacterized protein</fullName>
    </submittedName>
</protein>
<reference evidence="2 3" key="1">
    <citation type="submission" date="2011-10" db="EMBL/GenBank/DDBJ databases">
        <title>The Genome Sequence of Actinomyces graevenitzii C83.</title>
        <authorList>
            <consortium name="The Broad Institute Genome Sequencing Platform"/>
            <consortium name="The Broad Institute Genome Sequencing Center for Infectious Disease"/>
            <person name="Earl A."/>
            <person name="Ward D."/>
            <person name="Feldgarden M."/>
            <person name="Gevers D."/>
            <person name="Sibley C.D."/>
            <person name="Field T.R."/>
            <person name="Grinwis M."/>
            <person name="Eshaghurshan C.S."/>
            <person name="Surette M.G."/>
            <person name="Young S.K."/>
            <person name="Zeng Q."/>
            <person name="Gargeya S."/>
            <person name="Fitzgerald M."/>
            <person name="Haas B."/>
            <person name="Abouelleil A."/>
            <person name="Alvarado L."/>
            <person name="Arachchi H.M."/>
            <person name="Berlin A."/>
            <person name="Brown A."/>
            <person name="Chapman S.B."/>
            <person name="Chen Z."/>
            <person name="Dunbar C."/>
            <person name="Freedman E."/>
            <person name="Gearin G."/>
            <person name="Goldberg J."/>
            <person name="Griggs A."/>
            <person name="Gujja S."/>
            <person name="Heiman D."/>
            <person name="Howarth C."/>
            <person name="Larson L."/>
            <person name="Lui A."/>
            <person name="MacDonald P.J.P."/>
            <person name="Montmayeur A."/>
            <person name="Murphy C."/>
            <person name="Neiman D."/>
            <person name="Pearson M."/>
            <person name="Priest M."/>
            <person name="Roberts A."/>
            <person name="Saif S."/>
            <person name="Shea T."/>
            <person name="Shenoy N."/>
            <person name="Sisk P."/>
            <person name="Stolte C."/>
            <person name="Sykes S."/>
            <person name="Wortman J."/>
            <person name="Nusbaum C."/>
            <person name="Birren B."/>
        </authorList>
    </citation>
    <scope>NUCLEOTIDE SEQUENCE [LARGE SCALE GENOMIC DNA]</scope>
    <source>
        <strain evidence="2 3">C83</strain>
    </source>
</reference>
<comment type="caution">
    <text evidence="2">The sequence shown here is derived from an EMBL/GenBank/DDBJ whole genome shotgun (WGS) entry which is preliminary data.</text>
</comment>
<proteinExistence type="predicted"/>
<dbReference type="PATRIC" id="fig|435830.3.peg.1222"/>